<dbReference type="GO" id="GO:0016747">
    <property type="term" value="F:acyltransferase activity, transferring groups other than amino-acyl groups"/>
    <property type="evidence" value="ECO:0007669"/>
    <property type="project" value="InterPro"/>
</dbReference>
<dbReference type="InterPro" id="IPR000182">
    <property type="entry name" value="GNAT_dom"/>
</dbReference>
<dbReference type="PANTHER" id="PTHR43792:SF1">
    <property type="entry name" value="N-ACETYLTRANSFERASE DOMAIN-CONTAINING PROTEIN"/>
    <property type="match status" value="1"/>
</dbReference>
<feature type="domain" description="N-acetyltransferase" evidence="1">
    <location>
        <begin position="19"/>
        <end position="165"/>
    </location>
</feature>
<dbReference type="Pfam" id="PF13302">
    <property type="entry name" value="Acetyltransf_3"/>
    <property type="match status" value="1"/>
</dbReference>
<keyword evidence="3" id="KW-1185">Reference proteome</keyword>
<sequence length="193" mass="22756">MSIETDRLVLTDWNDCDEVQFYRLNSNPEVMRYFLNQLSKAQNQDFFQQIRQRIQQQGYGLYKVCLKNTGQFVGFVGLNHPQYELRFACPVEIGWRLLPEFWHQGLAFEAAQAVLQQGFNILNFQQIMAFTAKQNQPSWTLMQRLGMRFQQEFAHPLVVDSHPLHQHVLYSIQSSEFRHVKLEKICQDAIQTA</sequence>
<dbReference type="AlphaFoldDB" id="A0A1Z9Z2D0"/>
<protein>
    <recommendedName>
        <fullName evidence="1">N-acetyltransferase domain-containing protein</fullName>
    </recommendedName>
</protein>
<dbReference type="PANTHER" id="PTHR43792">
    <property type="entry name" value="GNAT FAMILY, PUTATIVE (AFU_ORTHOLOGUE AFUA_3G00765)-RELATED-RELATED"/>
    <property type="match status" value="1"/>
</dbReference>
<organism evidence="2 3">
    <name type="scientific">Acinetobacter populi</name>
    <dbReference type="NCBI Taxonomy" id="1582270"/>
    <lineage>
        <taxon>Bacteria</taxon>
        <taxon>Pseudomonadati</taxon>
        <taxon>Pseudomonadota</taxon>
        <taxon>Gammaproteobacteria</taxon>
        <taxon>Moraxellales</taxon>
        <taxon>Moraxellaceae</taxon>
        <taxon>Acinetobacter</taxon>
    </lineage>
</organism>
<evidence type="ECO:0000313" key="2">
    <source>
        <dbReference type="EMBL" id="OUY08615.1"/>
    </source>
</evidence>
<dbReference type="OrthoDB" id="9801656at2"/>
<dbReference type="RefSeq" id="WP_087619282.1">
    <property type="nucleotide sequence ID" value="NZ_NEXX01000001.1"/>
</dbReference>
<evidence type="ECO:0000313" key="3">
    <source>
        <dbReference type="Proteomes" id="UP000196536"/>
    </source>
</evidence>
<name>A0A1Z9Z2D0_9GAMM</name>
<accession>A0A1Z9Z2D0</accession>
<dbReference type="EMBL" id="NEXX01000001">
    <property type="protein sequence ID" value="OUY08615.1"/>
    <property type="molecule type" value="Genomic_DNA"/>
</dbReference>
<dbReference type="InterPro" id="IPR051531">
    <property type="entry name" value="N-acetyltransferase"/>
</dbReference>
<dbReference type="Proteomes" id="UP000196536">
    <property type="component" value="Unassembled WGS sequence"/>
</dbReference>
<reference evidence="2 3" key="1">
    <citation type="submission" date="2017-05" db="EMBL/GenBank/DDBJ databases">
        <title>Acinetobacter populi ANC 5415 (= PBJ7), whole genome shotgun sequencing project.</title>
        <authorList>
            <person name="Nemec A."/>
            <person name="Radolfova-Krizova L."/>
        </authorList>
    </citation>
    <scope>NUCLEOTIDE SEQUENCE [LARGE SCALE GENOMIC DNA]</scope>
    <source>
        <strain evidence="2 3">PBJ7</strain>
    </source>
</reference>
<dbReference type="SUPFAM" id="SSF55729">
    <property type="entry name" value="Acyl-CoA N-acyltransferases (Nat)"/>
    <property type="match status" value="1"/>
</dbReference>
<dbReference type="Gene3D" id="3.40.630.30">
    <property type="match status" value="1"/>
</dbReference>
<dbReference type="PROSITE" id="PS51186">
    <property type="entry name" value="GNAT"/>
    <property type="match status" value="1"/>
</dbReference>
<gene>
    <name evidence="2" type="ORF">CAP51_03105</name>
</gene>
<comment type="caution">
    <text evidence="2">The sequence shown here is derived from an EMBL/GenBank/DDBJ whole genome shotgun (WGS) entry which is preliminary data.</text>
</comment>
<dbReference type="InterPro" id="IPR016181">
    <property type="entry name" value="Acyl_CoA_acyltransferase"/>
</dbReference>
<evidence type="ECO:0000259" key="1">
    <source>
        <dbReference type="PROSITE" id="PS51186"/>
    </source>
</evidence>
<proteinExistence type="predicted"/>